<evidence type="ECO:0000256" key="3">
    <source>
        <dbReference type="ARBA" id="ARBA00022963"/>
    </source>
</evidence>
<keyword evidence="5" id="KW-0325">Glycoprotein</keyword>
<keyword evidence="3" id="KW-0442">Lipid degradation</keyword>
<name>A0A6C0CW10_9ZZZZ</name>
<dbReference type="PANTHER" id="PTHR12370:SF1">
    <property type="entry name" value="PHOSPHOLIPASE B-LIKE 1"/>
    <property type="match status" value="1"/>
</dbReference>
<evidence type="ECO:0000256" key="1">
    <source>
        <dbReference type="ARBA" id="ARBA00022729"/>
    </source>
</evidence>
<evidence type="ECO:0000256" key="2">
    <source>
        <dbReference type="ARBA" id="ARBA00022801"/>
    </source>
</evidence>
<evidence type="ECO:0000256" key="5">
    <source>
        <dbReference type="ARBA" id="ARBA00023180"/>
    </source>
</evidence>
<sequence>MTTENNMKTTKNGIFYEKNGWKYVSIWGEPRERGRANGFLLADEFRKIQEMLNFTVYNDFGIKWDFFIEAAKNHLKDTIKKSFGEYYEEMEGMAEGCNEAGVKTSVDEIIAWNNFYTLTGSWFANSEEGKALGASAGREGGGAQDRCSAFIATGDYTKDGKFVLAHNSFCTFIDGQYANVILDVNPTKGNRILMQSCACWIWSGMDFYVTSAGIVCTETTIGGFFPYENNFTVACRIRKAMQYAKTLDECDEMLWEGNSGDYANSWLFADVNTNEIMRIELGLKYKNVEKTKNGYFIGFNAPYDPRIRCLECHNTGYDDLRRHQGARKVRLADLMDESKGKLDANLAMEYIADHYDTYLQKENNPCSRTVCSHYELDARKYMSDPSRPKPFAPRGAVDGIVADSEMVKNMSFMARWGSSCGTPFIVEEFIKKNRIWEEQKPYLHDRPSQPWTLFTVYKESGENKKHGRNFGKKYRTRGRKGKYGKKTRKTIGGIVEETTSTDSSVTENKPAEVVEEVVNRDELIDNVAKE</sequence>
<accession>A0A6C0CW10</accession>
<protein>
    <submittedName>
        <fullName evidence="7">Uncharacterized protein</fullName>
    </submittedName>
</protein>
<keyword evidence="1" id="KW-0732">Signal</keyword>
<keyword evidence="4" id="KW-0443">Lipid metabolism</keyword>
<dbReference type="AlphaFoldDB" id="A0A6C0CW10"/>
<dbReference type="GO" id="GO:0004620">
    <property type="term" value="F:phospholipase activity"/>
    <property type="evidence" value="ECO:0007669"/>
    <property type="project" value="InterPro"/>
</dbReference>
<feature type="region of interest" description="Disordered" evidence="6">
    <location>
        <begin position="464"/>
        <end position="510"/>
    </location>
</feature>
<dbReference type="GO" id="GO:0009395">
    <property type="term" value="P:phospholipid catabolic process"/>
    <property type="evidence" value="ECO:0007669"/>
    <property type="project" value="TreeGrafter"/>
</dbReference>
<keyword evidence="2" id="KW-0378">Hydrolase</keyword>
<organism evidence="7">
    <name type="scientific">viral metagenome</name>
    <dbReference type="NCBI Taxonomy" id="1070528"/>
    <lineage>
        <taxon>unclassified sequences</taxon>
        <taxon>metagenomes</taxon>
        <taxon>organismal metagenomes</taxon>
    </lineage>
</organism>
<dbReference type="GO" id="GO:0005576">
    <property type="term" value="C:extracellular region"/>
    <property type="evidence" value="ECO:0007669"/>
    <property type="project" value="TreeGrafter"/>
</dbReference>
<evidence type="ECO:0000256" key="6">
    <source>
        <dbReference type="SAM" id="MobiDB-lite"/>
    </source>
</evidence>
<dbReference type="Pfam" id="PF04916">
    <property type="entry name" value="Phospholip_B"/>
    <property type="match status" value="1"/>
</dbReference>
<evidence type="ECO:0000313" key="7">
    <source>
        <dbReference type="EMBL" id="QHT08531.1"/>
    </source>
</evidence>
<dbReference type="InterPro" id="IPR047794">
    <property type="entry name" value="C45_proenzyme-like"/>
</dbReference>
<reference evidence="7" key="1">
    <citation type="journal article" date="2020" name="Nature">
        <title>Giant virus diversity and host interactions through global metagenomics.</title>
        <authorList>
            <person name="Schulz F."/>
            <person name="Roux S."/>
            <person name="Paez-Espino D."/>
            <person name="Jungbluth S."/>
            <person name="Walsh D.A."/>
            <person name="Denef V.J."/>
            <person name="McMahon K.D."/>
            <person name="Konstantinidis K.T."/>
            <person name="Eloe-Fadrosh E.A."/>
            <person name="Kyrpides N.C."/>
            <person name="Woyke T."/>
        </authorList>
    </citation>
    <scope>NUCLEOTIDE SEQUENCE</scope>
    <source>
        <strain evidence="7">GVMAG-M-3300022752-66</strain>
    </source>
</reference>
<feature type="compositionally biased region" description="Low complexity" evidence="6">
    <location>
        <begin position="490"/>
        <end position="507"/>
    </location>
</feature>
<dbReference type="PANTHER" id="PTHR12370">
    <property type="entry name" value="PHOSPHOLIPASE B-RELATED"/>
    <property type="match status" value="1"/>
</dbReference>
<dbReference type="NCBIfam" id="NF040521">
    <property type="entry name" value="C45_proenzyme"/>
    <property type="match status" value="1"/>
</dbReference>
<dbReference type="Gene3D" id="3.60.60.30">
    <property type="match status" value="1"/>
</dbReference>
<dbReference type="InterPro" id="IPR007000">
    <property type="entry name" value="PLipase_B-like"/>
</dbReference>
<evidence type="ECO:0000256" key="4">
    <source>
        <dbReference type="ARBA" id="ARBA00023098"/>
    </source>
</evidence>
<feature type="compositionally biased region" description="Basic residues" evidence="6">
    <location>
        <begin position="465"/>
        <end position="489"/>
    </location>
</feature>
<dbReference type="EMBL" id="MN739498">
    <property type="protein sequence ID" value="QHT08531.1"/>
    <property type="molecule type" value="Genomic_DNA"/>
</dbReference>
<proteinExistence type="predicted"/>